<accession>A0A381Y6M2</accession>
<dbReference type="GO" id="GO:0008081">
    <property type="term" value="F:phosphoric diester hydrolase activity"/>
    <property type="evidence" value="ECO:0007669"/>
    <property type="project" value="InterPro"/>
</dbReference>
<dbReference type="EMBL" id="UINC01017525">
    <property type="protein sequence ID" value="SVA72746.1"/>
    <property type="molecule type" value="Genomic_DNA"/>
</dbReference>
<proteinExistence type="predicted"/>
<dbReference type="Pfam" id="PF03009">
    <property type="entry name" value="GDPD"/>
    <property type="match status" value="1"/>
</dbReference>
<organism evidence="2">
    <name type="scientific">marine metagenome</name>
    <dbReference type="NCBI Taxonomy" id="408172"/>
    <lineage>
        <taxon>unclassified sequences</taxon>
        <taxon>metagenomes</taxon>
        <taxon>ecological metagenomes</taxon>
    </lineage>
</organism>
<protein>
    <recommendedName>
        <fullName evidence="1">GP-PDE domain-containing protein</fullName>
    </recommendedName>
</protein>
<dbReference type="PROSITE" id="PS51257">
    <property type="entry name" value="PROKAR_LIPOPROTEIN"/>
    <property type="match status" value="1"/>
</dbReference>
<dbReference type="PANTHER" id="PTHR46211">
    <property type="entry name" value="GLYCEROPHOSPHORYL DIESTER PHOSPHODIESTERASE"/>
    <property type="match status" value="1"/>
</dbReference>
<dbReference type="PROSITE" id="PS51704">
    <property type="entry name" value="GP_PDE"/>
    <property type="match status" value="1"/>
</dbReference>
<evidence type="ECO:0000259" key="1">
    <source>
        <dbReference type="PROSITE" id="PS51704"/>
    </source>
</evidence>
<dbReference type="GO" id="GO:0006629">
    <property type="term" value="P:lipid metabolic process"/>
    <property type="evidence" value="ECO:0007669"/>
    <property type="project" value="InterPro"/>
</dbReference>
<sequence length="342" mass="38340">MLEQYHKLAGKMLLVFLVSLLISCWSSYTPTLDIQGHRGARGLFPENTLVGFRKAIEMGVTTLELDLGLTKDFVPVVIHDPYINQNLCLNANGDSIITDTLGYGPLISNLTLKEIKTFDCGSLNPDVSRFPEPPRKNIPGEKIPTLQEVFDLLAKYPDKNIWLNIEIKVEPESQITPPIDVFVKAVIQVINHNDATARVNIQSFDWEVLESVKHHDPYIKTAALLGSTTFKSINDSIPSKWLNGIHFENSGGTALAILQKAENYVDIFSPSWQLIIPKDPLFLGNTVKELEMNGFPVIPWTINRTKIMEKVILEGVDGIITDYPDSLIMVMENMGIKKKKDI</sequence>
<dbReference type="AlphaFoldDB" id="A0A381Y6M2"/>
<dbReference type="SUPFAM" id="SSF51695">
    <property type="entry name" value="PLC-like phosphodiesterases"/>
    <property type="match status" value="1"/>
</dbReference>
<name>A0A381Y6M2_9ZZZZ</name>
<dbReference type="InterPro" id="IPR017946">
    <property type="entry name" value="PLC-like_Pdiesterase_TIM-brl"/>
</dbReference>
<reference evidence="2" key="1">
    <citation type="submission" date="2018-05" db="EMBL/GenBank/DDBJ databases">
        <authorList>
            <person name="Lanie J.A."/>
            <person name="Ng W.-L."/>
            <person name="Kazmierczak K.M."/>
            <person name="Andrzejewski T.M."/>
            <person name="Davidsen T.M."/>
            <person name="Wayne K.J."/>
            <person name="Tettelin H."/>
            <person name="Glass J.I."/>
            <person name="Rusch D."/>
            <person name="Podicherti R."/>
            <person name="Tsui H.-C.T."/>
            <person name="Winkler M.E."/>
        </authorList>
    </citation>
    <scope>NUCLEOTIDE SEQUENCE</scope>
</reference>
<gene>
    <name evidence="2" type="ORF">METZ01_LOCUS125600</name>
</gene>
<dbReference type="InterPro" id="IPR030395">
    <property type="entry name" value="GP_PDE_dom"/>
</dbReference>
<evidence type="ECO:0000313" key="2">
    <source>
        <dbReference type="EMBL" id="SVA72746.1"/>
    </source>
</evidence>
<dbReference type="Gene3D" id="3.20.20.190">
    <property type="entry name" value="Phosphatidylinositol (PI) phosphodiesterase"/>
    <property type="match status" value="1"/>
</dbReference>
<feature type="domain" description="GP-PDE" evidence="1">
    <location>
        <begin position="32"/>
        <end position="331"/>
    </location>
</feature>
<dbReference type="PANTHER" id="PTHR46211:SF14">
    <property type="entry name" value="GLYCEROPHOSPHODIESTER PHOSPHODIESTERASE"/>
    <property type="match status" value="1"/>
</dbReference>